<dbReference type="Pfam" id="PF03703">
    <property type="entry name" value="bPH_2"/>
    <property type="match status" value="2"/>
</dbReference>
<dbReference type="PANTHER" id="PTHR34473">
    <property type="entry name" value="UPF0699 TRANSMEMBRANE PROTEIN YDBS"/>
    <property type="match status" value="1"/>
</dbReference>
<evidence type="ECO:0000256" key="2">
    <source>
        <dbReference type="SAM" id="Phobius"/>
    </source>
</evidence>
<feature type="transmembrane region" description="Helical" evidence="2">
    <location>
        <begin position="264"/>
        <end position="290"/>
    </location>
</feature>
<comment type="caution">
    <text evidence="4">The sequence shown here is derived from an EMBL/GenBank/DDBJ whole genome shotgun (WGS) entry which is preliminary data.</text>
</comment>
<keyword evidence="2" id="KW-1133">Transmembrane helix</keyword>
<feature type="transmembrane region" description="Helical" evidence="2">
    <location>
        <begin position="69"/>
        <end position="90"/>
    </location>
</feature>
<keyword evidence="2" id="KW-0812">Transmembrane</keyword>
<evidence type="ECO:0000256" key="1">
    <source>
        <dbReference type="SAM" id="MobiDB-lite"/>
    </source>
</evidence>
<dbReference type="InterPro" id="IPR014529">
    <property type="entry name" value="UCP026631"/>
</dbReference>
<keyword evidence="2" id="KW-0472">Membrane</keyword>
<feature type="transmembrane region" description="Helical" evidence="2">
    <location>
        <begin position="40"/>
        <end position="63"/>
    </location>
</feature>
<dbReference type="AlphaFoldDB" id="A0A7W8VEY5"/>
<dbReference type="PANTHER" id="PTHR34473:SF2">
    <property type="entry name" value="UPF0699 TRANSMEMBRANE PROTEIN YDBT"/>
    <property type="match status" value="1"/>
</dbReference>
<feature type="transmembrane region" description="Helical" evidence="2">
    <location>
        <begin position="430"/>
        <end position="455"/>
    </location>
</feature>
<feature type="transmembrane region" description="Helical" evidence="2">
    <location>
        <begin position="403"/>
        <end position="424"/>
    </location>
</feature>
<evidence type="ECO:0000313" key="4">
    <source>
        <dbReference type="EMBL" id="MBB5433827.1"/>
    </source>
</evidence>
<feature type="compositionally biased region" description="Low complexity" evidence="1">
    <location>
        <begin position="7"/>
        <end position="17"/>
    </location>
</feature>
<feature type="domain" description="YdbS-like PH" evidence="3">
    <location>
        <begin position="462"/>
        <end position="529"/>
    </location>
</feature>
<organism evidence="4 5">
    <name type="scientific">Nocardiopsis composta</name>
    <dbReference type="NCBI Taxonomy" id="157465"/>
    <lineage>
        <taxon>Bacteria</taxon>
        <taxon>Bacillati</taxon>
        <taxon>Actinomycetota</taxon>
        <taxon>Actinomycetes</taxon>
        <taxon>Streptosporangiales</taxon>
        <taxon>Nocardiopsidaceae</taxon>
        <taxon>Nocardiopsis</taxon>
    </lineage>
</organism>
<protein>
    <submittedName>
        <fullName evidence="4">Putative membrane protein</fullName>
    </submittedName>
</protein>
<dbReference type="PIRSF" id="PIRSF026631">
    <property type="entry name" value="UCP026631"/>
    <property type="match status" value="1"/>
</dbReference>
<keyword evidence="5" id="KW-1185">Reference proteome</keyword>
<proteinExistence type="predicted"/>
<dbReference type="Proteomes" id="UP000572635">
    <property type="component" value="Unassembled WGS sequence"/>
</dbReference>
<sequence>MDDTVNGALPAGAPAGADRPCEDGTAGSEWRRLSPLTVQAGVLGITLFFMLPALGGAGITAFFGVFWPWGALILLAGLLLSAVISVSDVFRYRLTRYRVTAERMEMRSGVIARSHRSLPRDRIRTVDVATPLWARPFGLCRVTVGSGQGGDAGDELKLEVVSAEEGRRLRRELLRRSPGAPAAAGARPEDTAQDTAGEPGEGEPTVLAEVSPRWYRYGALSWGPMALGYGALAALLGTAAQIIGDFASRLFAPIGRGLYEFATSAALVAVPSVLLGVIAFGSAVALAVHVEAWWGYRLTREPDGTLLVRRGLLNLSSVSIEERRLRGVELCEYLPLRWFGAASVAAVASGLGENEQSKGLVAKRTLSPDMPRAEAARTAREVLPGAVFPELTGHPRTALRRRLVRAAVAAVLLTAAVGAPLWLIPFVPAGVAAGGTAAAAALFAPLCAAYAVGAYRGLGHGLDRRLLYLRGGMAARSTVALKRDAVIGWTVTRSPLQRRAGLSTLGATVAADSGVHRARDIGHSQGLALADEAVPGLLTPFLLRN</sequence>
<reference evidence="4 5" key="1">
    <citation type="submission" date="2020-08" db="EMBL/GenBank/DDBJ databases">
        <title>Sequencing the genomes of 1000 actinobacteria strains.</title>
        <authorList>
            <person name="Klenk H.-P."/>
        </authorList>
    </citation>
    <scope>NUCLEOTIDE SEQUENCE [LARGE SCALE GENOMIC DNA]</scope>
    <source>
        <strain evidence="4 5">DSM 44551</strain>
    </source>
</reference>
<evidence type="ECO:0000313" key="5">
    <source>
        <dbReference type="Proteomes" id="UP000572635"/>
    </source>
</evidence>
<feature type="compositionally biased region" description="Low complexity" evidence="1">
    <location>
        <begin position="176"/>
        <end position="186"/>
    </location>
</feature>
<dbReference type="EMBL" id="JACHDB010000001">
    <property type="protein sequence ID" value="MBB5433827.1"/>
    <property type="molecule type" value="Genomic_DNA"/>
</dbReference>
<evidence type="ECO:0000259" key="3">
    <source>
        <dbReference type="Pfam" id="PF03703"/>
    </source>
</evidence>
<dbReference type="InterPro" id="IPR005182">
    <property type="entry name" value="YdbS-like_PH"/>
</dbReference>
<feature type="region of interest" description="Disordered" evidence="1">
    <location>
        <begin position="176"/>
        <end position="205"/>
    </location>
</feature>
<name>A0A7W8VEY5_9ACTN</name>
<accession>A0A7W8VEY5</accession>
<dbReference type="RefSeq" id="WP_184393927.1">
    <property type="nucleotide sequence ID" value="NZ_JACHDB010000001.1"/>
</dbReference>
<gene>
    <name evidence="4" type="ORF">HDA36_003911</name>
</gene>
<feature type="domain" description="YdbS-like PH" evidence="3">
    <location>
        <begin position="92"/>
        <end position="172"/>
    </location>
</feature>
<feature type="transmembrane region" description="Helical" evidence="2">
    <location>
        <begin position="226"/>
        <end position="244"/>
    </location>
</feature>
<feature type="region of interest" description="Disordered" evidence="1">
    <location>
        <begin position="1"/>
        <end position="28"/>
    </location>
</feature>